<keyword evidence="1" id="KW-0472">Membrane</keyword>
<name>A0ABW2YYY7_9SPHI</name>
<feature type="transmembrane region" description="Helical" evidence="1">
    <location>
        <begin position="12"/>
        <end position="30"/>
    </location>
</feature>
<sequence length="324" mass="37306">MTATTKRFISYALKATILGLACYFIIHQYTNKGDNLKQFELLVSRIPQGHVITIMSVVVLLMVANWSLESLKWKYLTRNLAQITVWQAIEGVFCGLTWAVITPNRFGEYGGRVMYLPPRKRIHGVFAMAVGAFGQNVVTNVLGFIAMAWFSFTFLNLNTLMQTGAFVLTCTSIAFFLILYFNIKWAVWILDHIPFLSKFHRFFEIMGRYQFAELLTIMYFCLGRFFIFSFQYYLVIHLLVPQLPMYEVLLMVFIVFFIQSALPSLDIFDIAVRSAVATKVFNYATDQSMAIIAAFASIWLINLIFPAIIGIIFTLKIRFFDRSN</sequence>
<dbReference type="Proteomes" id="UP001596958">
    <property type="component" value="Unassembled WGS sequence"/>
</dbReference>
<reference evidence="3" key="1">
    <citation type="journal article" date="2019" name="Int. J. Syst. Evol. Microbiol.">
        <title>The Global Catalogue of Microorganisms (GCM) 10K type strain sequencing project: providing services to taxonomists for standard genome sequencing and annotation.</title>
        <authorList>
            <consortium name="The Broad Institute Genomics Platform"/>
            <consortium name="The Broad Institute Genome Sequencing Center for Infectious Disease"/>
            <person name="Wu L."/>
            <person name="Ma J."/>
        </authorList>
    </citation>
    <scope>NUCLEOTIDE SEQUENCE [LARGE SCALE GENOMIC DNA]</scope>
    <source>
        <strain evidence="3">CCUG 63418</strain>
    </source>
</reference>
<evidence type="ECO:0008006" key="4">
    <source>
        <dbReference type="Google" id="ProtNLM"/>
    </source>
</evidence>
<feature type="transmembrane region" description="Helical" evidence="1">
    <location>
        <begin position="164"/>
        <end position="190"/>
    </location>
</feature>
<proteinExistence type="predicted"/>
<organism evidence="2 3">
    <name type="scientific">Mucilaginibacter calamicampi</name>
    <dbReference type="NCBI Taxonomy" id="1302352"/>
    <lineage>
        <taxon>Bacteria</taxon>
        <taxon>Pseudomonadati</taxon>
        <taxon>Bacteroidota</taxon>
        <taxon>Sphingobacteriia</taxon>
        <taxon>Sphingobacteriales</taxon>
        <taxon>Sphingobacteriaceae</taxon>
        <taxon>Mucilaginibacter</taxon>
    </lineage>
</organism>
<comment type="caution">
    <text evidence="2">The sequence shown here is derived from an EMBL/GenBank/DDBJ whole genome shotgun (WGS) entry which is preliminary data.</text>
</comment>
<evidence type="ECO:0000256" key="1">
    <source>
        <dbReference type="SAM" id="Phobius"/>
    </source>
</evidence>
<feature type="transmembrane region" description="Helical" evidence="1">
    <location>
        <begin position="289"/>
        <end position="315"/>
    </location>
</feature>
<accession>A0ABW2YYY7</accession>
<keyword evidence="1" id="KW-0812">Transmembrane</keyword>
<dbReference type="RefSeq" id="WP_377100892.1">
    <property type="nucleotide sequence ID" value="NZ_JBHTHU010000010.1"/>
</dbReference>
<gene>
    <name evidence="2" type="ORF">ACFQZS_12985</name>
</gene>
<keyword evidence="1" id="KW-1133">Transmembrane helix</keyword>
<evidence type="ECO:0000313" key="2">
    <source>
        <dbReference type="EMBL" id="MFD0751063.1"/>
    </source>
</evidence>
<keyword evidence="3" id="KW-1185">Reference proteome</keyword>
<feature type="transmembrane region" description="Helical" evidence="1">
    <location>
        <begin position="50"/>
        <end position="68"/>
    </location>
</feature>
<feature type="transmembrane region" description="Helical" evidence="1">
    <location>
        <begin position="211"/>
        <end position="236"/>
    </location>
</feature>
<feature type="transmembrane region" description="Helical" evidence="1">
    <location>
        <begin position="124"/>
        <end position="152"/>
    </location>
</feature>
<evidence type="ECO:0000313" key="3">
    <source>
        <dbReference type="Proteomes" id="UP001596958"/>
    </source>
</evidence>
<dbReference type="EMBL" id="JBHTHU010000010">
    <property type="protein sequence ID" value="MFD0751063.1"/>
    <property type="molecule type" value="Genomic_DNA"/>
</dbReference>
<protein>
    <recommendedName>
        <fullName evidence="4">Lysylphosphatidylglycerol synthase TM region</fullName>
    </recommendedName>
</protein>